<evidence type="ECO:0000313" key="2">
    <source>
        <dbReference type="EMBL" id="GJE57337.1"/>
    </source>
</evidence>
<dbReference type="Proteomes" id="UP001055101">
    <property type="component" value="Unassembled WGS sequence"/>
</dbReference>
<comment type="caution">
    <text evidence="2">The sequence shown here is derived from an EMBL/GenBank/DDBJ whole genome shotgun (WGS) entry which is preliminary data.</text>
</comment>
<accession>A0ABQ4TT60</accession>
<reference evidence="2" key="1">
    <citation type="journal article" date="2021" name="Front. Microbiol.">
        <title>Comprehensive Comparative Genomics and Phenotyping of Methylobacterium Species.</title>
        <authorList>
            <person name="Alessa O."/>
            <person name="Ogura Y."/>
            <person name="Fujitani Y."/>
            <person name="Takami H."/>
            <person name="Hayashi T."/>
            <person name="Sahin N."/>
            <person name="Tani A."/>
        </authorList>
    </citation>
    <scope>NUCLEOTIDE SEQUENCE</scope>
    <source>
        <strain evidence="2">DSM 23674</strain>
    </source>
</reference>
<dbReference type="EMBL" id="BPRA01000021">
    <property type="protein sequence ID" value="GJE57337.1"/>
    <property type="molecule type" value="Genomic_DNA"/>
</dbReference>
<sequence length="101" mass="10652">MTAMREIYASGNGDTWHLLWDFETGHTFVRHTANEPSGGNVVDISLPVFLSLGRDGPEHQALWAMIGTLVDGHFSAEALSSPPSPEAGAAAAEPLPGKGIL</sequence>
<evidence type="ECO:0000256" key="1">
    <source>
        <dbReference type="SAM" id="MobiDB-lite"/>
    </source>
</evidence>
<keyword evidence="3" id="KW-1185">Reference proteome</keyword>
<gene>
    <name evidence="2" type="ORF">EKPJFOCH_3851</name>
</gene>
<protein>
    <submittedName>
        <fullName evidence="2">Uncharacterized protein</fullName>
    </submittedName>
</protein>
<proteinExistence type="predicted"/>
<evidence type="ECO:0000313" key="3">
    <source>
        <dbReference type="Proteomes" id="UP001055101"/>
    </source>
</evidence>
<reference evidence="2" key="2">
    <citation type="submission" date="2021-08" db="EMBL/GenBank/DDBJ databases">
        <authorList>
            <person name="Tani A."/>
            <person name="Ola A."/>
            <person name="Ogura Y."/>
            <person name="Katsura K."/>
            <person name="Hayashi T."/>
        </authorList>
    </citation>
    <scope>NUCLEOTIDE SEQUENCE</scope>
    <source>
        <strain evidence="2">DSM 23674</strain>
    </source>
</reference>
<name>A0ABQ4TT60_9HYPH</name>
<organism evidence="2 3">
    <name type="scientific">Methylobacterium thuringiense</name>
    <dbReference type="NCBI Taxonomy" id="1003091"/>
    <lineage>
        <taxon>Bacteria</taxon>
        <taxon>Pseudomonadati</taxon>
        <taxon>Pseudomonadota</taxon>
        <taxon>Alphaproteobacteria</taxon>
        <taxon>Hyphomicrobiales</taxon>
        <taxon>Methylobacteriaceae</taxon>
        <taxon>Methylobacterium</taxon>
    </lineage>
</organism>
<dbReference type="RefSeq" id="WP_238232682.1">
    <property type="nucleotide sequence ID" value="NZ_BPRA01000021.1"/>
</dbReference>
<feature type="region of interest" description="Disordered" evidence="1">
    <location>
        <begin position="77"/>
        <end position="101"/>
    </location>
</feature>